<sequence>MNFSLKTSFIPNKNKSNYFKANYFFNINKDMLNHLERAGLPITPSLQDTDYLNYNKIINADGQWIGMSSDLLPKSQSYSLKNKSLKLEGYKFEGWAKVRNRHNVLAHPQSSEQAQLYAGPSSVIHRTRVYNPSFLWKPQENHKFEPIGQIYDFHAQWTPIKYAISYSARTIWDEPLDWTHPKGIRSIEQGYISQAKAKLPYYQFVGWKVDDEPLSKEQLIIPSGIGSVEIVAIFEQAS</sequence>
<dbReference type="Proteomes" id="UP000006787">
    <property type="component" value="Unassembled WGS sequence"/>
</dbReference>
<evidence type="ECO:0000313" key="1">
    <source>
        <dbReference type="EMBL" id="EKF52069.1"/>
    </source>
</evidence>
<comment type="caution">
    <text evidence="1">The sequence shown here is derived from an EMBL/GenBank/DDBJ whole genome shotgun (WGS) entry which is preliminary data.</text>
</comment>
<name>K2PP78_9LACT</name>
<proteinExistence type="predicted"/>
<dbReference type="EMBL" id="AMQS01000005">
    <property type="protein sequence ID" value="EKF52069.1"/>
    <property type="molecule type" value="Genomic_DNA"/>
</dbReference>
<dbReference type="PATRIC" id="fig|1231377.3.peg.543"/>
<dbReference type="eggNOG" id="ENOG502ZYZQ">
    <property type="taxonomic scope" value="Bacteria"/>
</dbReference>
<evidence type="ECO:0000313" key="2">
    <source>
        <dbReference type="Proteomes" id="UP000006787"/>
    </source>
</evidence>
<accession>K2PP78</accession>
<organism evidence="1 2">
    <name type="scientific">Lactococcus garvieae DCC43</name>
    <dbReference type="NCBI Taxonomy" id="1231377"/>
    <lineage>
        <taxon>Bacteria</taxon>
        <taxon>Bacillati</taxon>
        <taxon>Bacillota</taxon>
        <taxon>Bacilli</taxon>
        <taxon>Lactobacillales</taxon>
        <taxon>Streptococcaceae</taxon>
        <taxon>Lactococcus</taxon>
    </lineage>
</organism>
<gene>
    <name evidence="1" type="ORF">C426_0540</name>
</gene>
<protein>
    <submittedName>
        <fullName evidence="1">Uncharacterized protein</fullName>
    </submittedName>
</protein>
<dbReference type="RefSeq" id="WP_003134811.1">
    <property type="nucleotide sequence ID" value="NZ_AMQS01000005.1"/>
</dbReference>
<reference evidence="1 2" key="1">
    <citation type="journal article" date="2012" name="J. Bacteriol.">
        <title>Genome Sequence of the Bacteriocin-Producing Strain Lactococcus garvieae DCC43.</title>
        <authorList>
            <person name="Gabrielsen C."/>
            <person name="Brede D.A."/>
            <person name="Hernandez P.E."/>
            <person name="Nes I.F."/>
            <person name="Diep D.B."/>
        </authorList>
    </citation>
    <scope>NUCLEOTIDE SEQUENCE [LARGE SCALE GENOMIC DNA]</scope>
    <source>
        <strain evidence="1 2">DCC43</strain>
    </source>
</reference>
<dbReference type="AlphaFoldDB" id="K2PP78"/>